<protein>
    <submittedName>
        <fullName evidence="3">EB domain-containing protein</fullName>
    </submittedName>
</protein>
<feature type="domain" description="EB" evidence="1">
    <location>
        <begin position="137"/>
        <end position="193"/>
    </location>
</feature>
<dbReference type="InterPro" id="IPR006149">
    <property type="entry name" value="EB_dom"/>
</dbReference>
<dbReference type="WBParaSite" id="nRc.2.0.1.t11173-RA">
    <property type="protein sequence ID" value="nRc.2.0.1.t11173-RA"/>
    <property type="gene ID" value="nRc.2.0.1.g11173"/>
</dbReference>
<evidence type="ECO:0000259" key="1">
    <source>
        <dbReference type="Pfam" id="PF01683"/>
    </source>
</evidence>
<dbReference type="Proteomes" id="UP000887565">
    <property type="component" value="Unplaced"/>
</dbReference>
<proteinExistence type="predicted"/>
<organism evidence="2 3">
    <name type="scientific">Romanomermis culicivorax</name>
    <name type="common">Nematode worm</name>
    <dbReference type="NCBI Taxonomy" id="13658"/>
    <lineage>
        <taxon>Eukaryota</taxon>
        <taxon>Metazoa</taxon>
        <taxon>Ecdysozoa</taxon>
        <taxon>Nematoda</taxon>
        <taxon>Enoplea</taxon>
        <taxon>Dorylaimia</taxon>
        <taxon>Mermithida</taxon>
        <taxon>Mermithoidea</taxon>
        <taxon>Mermithidae</taxon>
        <taxon>Romanomermis</taxon>
    </lineage>
</organism>
<evidence type="ECO:0000313" key="3">
    <source>
        <dbReference type="WBParaSite" id="nRc.2.0.1.t11173-RA"/>
    </source>
</evidence>
<evidence type="ECO:0000313" key="2">
    <source>
        <dbReference type="Proteomes" id="UP000887565"/>
    </source>
</evidence>
<accession>A0A915IBL4</accession>
<reference evidence="3" key="1">
    <citation type="submission" date="2022-11" db="UniProtKB">
        <authorList>
            <consortium name="WormBaseParasite"/>
        </authorList>
    </citation>
    <scope>IDENTIFICATION</scope>
</reference>
<sequence>DYSCIVSQPDVQSGSKIGYCCPSVNINCPTGLPHPNATCSNDFRSSDGSYCPWQTHYCHSFGFGGFAPQMLCCPKDCPTSMVNVNGKCLPSLKVGDQCQDSKQCDSQFSACIEGTCQCKPGSKIKGNYPFTFCSKECQPDEVLNGDQCEKRLKLGDICSPTDTLQKCPDYAYCNKNGRCVCQCGSFTLTDGVCAPAPICSKMVACNCKPTCFGGGAPLTDKQCDVSDQLSCGLNSICMKYLFPVDQDDKSKDYTMCCPSLQEYEELRDPTGHTCPSLWVARNRP</sequence>
<dbReference type="AlphaFoldDB" id="A0A915IBL4"/>
<name>A0A915IBL4_ROMCU</name>
<dbReference type="Pfam" id="PF01683">
    <property type="entry name" value="EB"/>
    <property type="match status" value="2"/>
</dbReference>
<keyword evidence="2" id="KW-1185">Reference proteome</keyword>
<feature type="domain" description="EB" evidence="1">
    <location>
        <begin position="77"/>
        <end position="125"/>
    </location>
</feature>